<evidence type="ECO:0000313" key="1">
    <source>
        <dbReference type="EMBL" id="PSW14619.1"/>
    </source>
</evidence>
<dbReference type="EMBL" id="PYMB01000002">
    <property type="protein sequence ID" value="PSW14619.1"/>
    <property type="molecule type" value="Genomic_DNA"/>
</dbReference>
<evidence type="ECO:0000313" key="2">
    <source>
        <dbReference type="Proteomes" id="UP000241346"/>
    </source>
</evidence>
<gene>
    <name evidence="1" type="ORF">C9J01_09370</name>
</gene>
<reference evidence="1 2" key="1">
    <citation type="submission" date="2018-03" db="EMBL/GenBank/DDBJ databases">
        <title>Whole genome sequencing of Histamine producing bacteria.</title>
        <authorList>
            <person name="Butler K."/>
        </authorList>
    </citation>
    <scope>NUCLEOTIDE SEQUENCE [LARGE SCALE GENOMIC DNA]</scope>
    <source>
        <strain evidence="1 2">DSM 19138</strain>
    </source>
</reference>
<name>A0A2T3NHY0_9GAMM</name>
<protein>
    <submittedName>
        <fullName evidence="1">Uncharacterized protein</fullName>
    </submittedName>
</protein>
<proteinExistence type="predicted"/>
<accession>A0A2T3NHY0</accession>
<sequence length="60" mass="6732">MCKKHQARQSIASYMAQSASEASVEDLEVLLTELVKEVETRQGTEFAQVMCEKASLDLLR</sequence>
<dbReference type="RefSeq" id="WP_107297858.1">
    <property type="nucleotide sequence ID" value="NZ_PYMB01000002.1"/>
</dbReference>
<comment type="caution">
    <text evidence="1">The sequence shown here is derived from an EMBL/GenBank/DDBJ whole genome shotgun (WGS) entry which is preliminary data.</text>
</comment>
<dbReference type="Proteomes" id="UP000241346">
    <property type="component" value="Unassembled WGS sequence"/>
</dbReference>
<organism evidence="1 2">
    <name type="scientific">Photobacterium rosenbergii</name>
    <dbReference type="NCBI Taxonomy" id="294936"/>
    <lineage>
        <taxon>Bacteria</taxon>
        <taxon>Pseudomonadati</taxon>
        <taxon>Pseudomonadota</taxon>
        <taxon>Gammaproteobacteria</taxon>
        <taxon>Vibrionales</taxon>
        <taxon>Vibrionaceae</taxon>
        <taxon>Photobacterium</taxon>
    </lineage>
</organism>
<dbReference type="AlphaFoldDB" id="A0A2T3NHY0"/>